<dbReference type="PRINTS" id="PR01755">
    <property type="entry name" value="SECFTRNLCASE"/>
</dbReference>
<comment type="similarity">
    <text evidence="9">Belongs to the SecD/SecF family. SecD subfamily.</text>
</comment>
<dbReference type="NCBIfam" id="TIGR00916">
    <property type="entry name" value="2A0604s01"/>
    <property type="match status" value="1"/>
</dbReference>
<keyword evidence="7 9" id="KW-0811">Translocation</keyword>
<dbReference type="AlphaFoldDB" id="A0A4R2M8V8"/>
<dbReference type="InterPro" id="IPR022645">
    <property type="entry name" value="SecD/SecF_bac"/>
</dbReference>
<dbReference type="GO" id="GO:0065002">
    <property type="term" value="P:intracellular protein transmembrane transport"/>
    <property type="evidence" value="ECO:0007669"/>
    <property type="project" value="UniProtKB-UniRule"/>
</dbReference>
<dbReference type="PANTHER" id="PTHR30081:SF1">
    <property type="entry name" value="PROTEIN TRANSLOCASE SUBUNIT SECD"/>
    <property type="match status" value="1"/>
</dbReference>
<dbReference type="HAMAP" id="MF_01463_B">
    <property type="entry name" value="SecD_B"/>
    <property type="match status" value="1"/>
</dbReference>
<organism evidence="14 15">
    <name type="scientific">Prevotella heparinolytica</name>
    <dbReference type="NCBI Taxonomy" id="28113"/>
    <lineage>
        <taxon>Bacteria</taxon>
        <taxon>Pseudomonadati</taxon>
        <taxon>Bacteroidota</taxon>
        <taxon>Bacteroidia</taxon>
        <taxon>Bacteroidales</taxon>
        <taxon>Bacteroidaceae</taxon>
        <taxon>Bacteroides</taxon>
    </lineage>
</organism>
<evidence type="ECO:0000256" key="7">
    <source>
        <dbReference type="ARBA" id="ARBA00023010"/>
    </source>
</evidence>
<dbReference type="Gene3D" id="3.30.1360.200">
    <property type="match status" value="1"/>
</dbReference>
<feature type="transmembrane region" description="Helical" evidence="9">
    <location>
        <begin position="827"/>
        <end position="844"/>
    </location>
</feature>
<name>A0A4R2M8V8_9BACE</name>
<keyword evidence="3 9" id="KW-1003">Cell membrane</keyword>
<evidence type="ECO:0000256" key="3">
    <source>
        <dbReference type="ARBA" id="ARBA00022475"/>
    </source>
</evidence>
<dbReference type="Pfam" id="PF07549">
    <property type="entry name" value="Sec_GG"/>
    <property type="match status" value="1"/>
</dbReference>
<dbReference type="GO" id="GO:0006605">
    <property type="term" value="P:protein targeting"/>
    <property type="evidence" value="ECO:0007669"/>
    <property type="project" value="UniProtKB-UniRule"/>
</dbReference>
<feature type="transmembrane region" description="Helical" evidence="9">
    <location>
        <begin position="883"/>
        <end position="900"/>
    </location>
</feature>
<evidence type="ECO:0000256" key="1">
    <source>
        <dbReference type="ARBA" id="ARBA00004651"/>
    </source>
</evidence>
<dbReference type="InterPro" id="IPR055344">
    <property type="entry name" value="SecD_SecF_C_bact"/>
</dbReference>
<evidence type="ECO:0000256" key="2">
    <source>
        <dbReference type="ARBA" id="ARBA00022448"/>
    </source>
</evidence>
<dbReference type="NCBIfam" id="TIGR01129">
    <property type="entry name" value="secD"/>
    <property type="match status" value="1"/>
</dbReference>
<feature type="domain" description="Protein translocase subunit SecDF P1" evidence="12">
    <location>
        <begin position="176"/>
        <end position="234"/>
    </location>
</feature>
<dbReference type="HAMAP" id="MF_01464_B">
    <property type="entry name" value="SecF_B"/>
    <property type="match status" value="1"/>
</dbReference>
<dbReference type="InterPro" id="IPR048634">
    <property type="entry name" value="SecD_SecF_C"/>
</dbReference>
<feature type="transmembrane region" description="Helical" evidence="9">
    <location>
        <begin position="961"/>
        <end position="987"/>
    </location>
</feature>
<dbReference type="Pfam" id="PF02355">
    <property type="entry name" value="SecD_SecF_C"/>
    <property type="match status" value="2"/>
</dbReference>
<comment type="caution">
    <text evidence="14">The sequence shown here is derived from an EMBL/GenBank/DDBJ whole genome shotgun (WGS) entry which is preliminary data.</text>
</comment>
<dbReference type="InterPro" id="IPR054384">
    <property type="entry name" value="SecDF_P1_head"/>
</dbReference>
<evidence type="ECO:0000259" key="13">
    <source>
        <dbReference type="Pfam" id="PF22599"/>
    </source>
</evidence>
<evidence type="ECO:0000313" key="15">
    <source>
        <dbReference type="Proteomes" id="UP000295600"/>
    </source>
</evidence>
<dbReference type="InterPro" id="IPR005791">
    <property type="entry name" value="SecD"/>
</dbReference>
<keyword evidence="2 9" id="KW-0813">Transport</keyword>
<comment type="subunit">
    <text evidence="10">Forms a complex with SecD. Part of the essential Sec protein translocation apparatus which comprises SecA, SecYEG and auxiliary proteins SecDF. Other proteins may also be involved.</text>
</comment>
<feature type="transmembrane region" description="Helical" evidence="9">
    <location>
        <begin position="856"/>
        <end position="877"/>
    </location>
</feature>
<comment type="subunit">
    <text evidence="9">Forms a complex with SecF. Part of the essential Sec protein translocation apparatus which comprises SecA, SecYEG and auxiliary proteins SecDF. Other proteins may also be involved.</text>
</comment>
<protein>
    <recommendedName>
        <fullName evidence="9 10">Multifunctional fusion protein</fullName>
    </recommendedName>
    <domain>
        <recommendedName>
            <fullName evidence="9">Protein translocase subunit SecD</fullName>
        </recommendedName>
    </domain>
    <domain>
        <recommendedName>
            <fullName evidence="10">Protein-export membrane protein SecF</fullName>
        </recommendedName>
    </domain>
</protein>
<evidence type="ECO:0000256" key="8">
    <source>
        <dbReference type="ARBA" id="ARBA00023136"/>
    </source>
</evidence>
<dbReference type="NCBIfam" id="TIGR00966">
    <property type="entry name" value="transloc_SecF"/>
    <property type="match status" value="1"/>
</dbReference>
<dbReference type="GO" id="GO:0015450">
    <property type="term" value="F:protein-transporting ATPase activity"/>
    <property type="evidence" value="ECO:0007669"/>
    <property type="project" value="InterPro"/>
</dbReference>
<dbReference type="InterPro" id="IPR005665">
    <property type="entry name" value="SecF_bac"/>
</dbReference>
<comment type="caution">
    <text evidence="9">Lacks conserved residue(s) required for the propagation of feature annotation.</text>
</comment>
<dbReference type="Proteomes" id="UP000295600">
    <property type="component" value="Unassembled WGS sequence"/>
</dbReference>
<evidence type="ECO:0000256" key="9">
    <source>
        <dbReference type="HAMAP-Rule" id="MF_01463"/>
    </source>
</evidence>
<proteinExistence type="inferred from homology"/>
<dbReference type="SUPFAM" id="SSF82866">
    <property type="entry name" value="Multidrug efflux transporter AcrB transmembrane domain"/>
    <property type="match status" value="2"/>
</dbReference>
<comment type="function">
    <text evidence="9">Part of the Sec protein translocase complex. Interacts with the SecYEG preprotein conducting channel. SecDF uses the proton motive force (PMF) to complete protein translocation after the ATP-dependent function of SecA.</text>
</comment>
<dbReference type="Gene3D" id="3.30.70.3220">
    <property type="match status" value="1"/>
</dbReference>
<evidence type="ECO:0000256" key="5">
    <source>
        <dbReference type="ARBA" id="ARBA00022927"/>
    </source>
</evidence>
<dbReference type="EMBL" id="SLXB01000005">
    <property type="protein sequence ID" value="TCO94329.1"/>
    <property type="molecule type" value="Genomic_DNA"/>
</dbReference>
<feature type="transmembrane region" description="Helical" evidence="9">
    <location>
        <begin position="627"/>
        <end position="651"/>
    </location>
</feature>
<feature type="domain" description="Protein export membrane protein SecD/SecF C-terminal" evidence="11">
    <location>
        <begin position="483"/>
        <end position="647"/>
    </location>
</feature>
<dbReference type="NCBIfam" id="NF009585">
    <property type="entry name" value="PRK13024.1-5"/>
    <property type="match status" value="1"/>
</dbReference>
<dbReference type="Pfam" id="PF22599">
    <property type="entry name" value="SecDF_P1_head"/>
    <property type="match status" value="1"/>
</dbReference>
<comment type="subcellular location">
    <subcellularLocation>
        <location evidence="1 9">Cell membrane</location>
        <topology evidence="1 9">Multi-pass membrane protein</topology>
    </subcellularLocation>
</comment>
<sequence>MQNKGFVRVFAILLTLVCVFYLSFSFVTRHYTNKAKEFAKGDARAEQAYLDSLANEKVYFGNWTLKDCREMEIGLGLDLKGGMNVILEVSVPDVIKVLADNKTDEAFNQALANATKLATTSQEDVITLFIKEYHKLAPAGKLSELFATQQLKDKVNQKSSDAEVEKVLREEVKAAVENSYNVLRTRIDRFGVVQPNIQSLEDKMGRIMVELPGIKEPERVRKLLQGSANLEFWETYTAKDVAPYLQSADAKLRTILARETGDQAEADSTASDSAGVAPAMAQATTADSLAAALKGESKAQTANLEQIKKEHPLLAILQVNPNNGPVAGYANAKDTAEINKYLSMPEVMAEMPKDLRLKWGVSAYEYDPKAQTFELYAIRSTERNGKAPLEGDVVVNAKDEYDHYGKPAVSMSMNTDGARRWAQLTKQNIGKSIAIVLDDYVYSAPNVNNEITGGNSQITGHFTPEQAKDLANVLKSGKMPAPAHIVQEDIVGPSLGQASINAGIMSFVVALILLMIYMCTMYGFIPGMVANGALVLNMFFTLGILSSFQAALTMSGIAGMVLALGMAVDANVLIYERTKEELRSGKGVKKALADGYSNAFSAIFDSNLTSIITGIILFNFGTGPIRGFATTLIIGILISFFTAVFMTRLFYDHFMGKDKLLNLTFSSSISKNLMANVRFNFMGRNKLWLTITGTAVVVCLAFLMTRGLSQSIDFTGGRNFKVQFENKVEPEQIRELISSKFGDANVSVIAIGTDGKTVRISTNYRIEEEGNNVDSEIEAYLYETLKPVLTQNITLETFIDRENHTGGSIISSQKVGPSIADDIKVSAIWSVVLALIAIGIYILIRFRNIAYSIGSVAALACDTIVILGAYSICWGWMPFSLEIDQTFIGAILTAIGYSINDKVVIFDRVREFFGLYPKRGKFQLFNDSLNTTLARTINTSFSTLIVLLCIFILGGDSIRSFAFAMILGVVFGTLSSLFVASPVAYLLMKNKKAGETVAEEMK</sequence>
<dbReference type="GO" id="GO:0005886">
    <property type="term" value="C:plasma membrane"/>
    <property type="evidence" value="ECO:0007669"/>
    <property type="project" value="UniProtKB-SubCell"/>
</dbReference>
<dbReference type="Pfam" id="PF21760">
    <property type="entry name" value="SecD_1st"/>
    <property type="match status" value="1"/>
</dbReference>
<dbReference type="FunFam" id="1.20.1640.10:FF:000004">
    <property type="entry name" value="Protein translocase subunit SecD"/>
    <property type="match status" value="1"/>
</dbReference>
<feature type="transmembrane region" description="Helical" evidence="9">
    <location>
        <begin position="596"/>
        <end position="621"/>
    </location>
</feature>
<dbReference type="Gene3D" id="1.20.1640.10">
    <property type="entry name" value="Multidrug efflux transporter AcrB transmembrane domain"/>
    <property type="match status" value="2"/>
</dbReference>
<feature type="transmembrane region" description="Helical" evidence="9">
    <location>
        <begin position="557"/>
        <end position="575"/>
    </location>
</feature>
<feature type="domain" description="SecDF P1 head subdomain" evidence="13">
    <location>
        <begin position="386"/>
        <end position="481"/>
    </location>
</feature>
<evidence type="ECO:0000313" key="14">
    <source>
        <dbReference type="EMBL" id="TCO94329.1"/>
    </source>
</evidence>
<evidence type="ECO:0000259" key="11">
    <source>
        <dbReference type="Pfam" id="PF02355"/>
    </source>
</evidence>
<reference evidence="14 15" key="1">
    <citation type="submission" date="2019-03" db="EMBL/GenBank/DDBJ databases">
        <title>Genomic Encyclopedia of Type Strains, Phase IV (KMG-IV): sequencing the most valuable type-strain genomes for metagenomic binning, comparative biology and taxonomic classification.</title>
        <authorList>
            <person name="Goeker M."/>
        </authorList>
    </citation>
    <scope>NUCLEOTIDE SEQUENCE [LARGE SCALE GENOMIC DNA]</scope>
    <source>
        <strain evidence="14 15">DSM 23917</strain>
    </source>
</reference>
<keyword evidence="5 9" id="KW-0653">Protein transport</keyword>
<evidence type="ECO:0000256" key="10">
    <source>
        <dbReference type="HAMAP-Rule" id="MF_01464"/>
    </source>
</evidence>
<comment type="similarity">
    <text evidence="10">Belongs to the SecD/SecF family. SecF subfamily.</text>
</comment>
<gene>
    <name evidence="9" type="primary">secD</name>
    <name evidence="10" type="synonym">secF</name>
    <name evidence="14" type="ORF">EV202_10528</name>
</gene>
<feature type="transmembrane region" description="Helical" evidence="9">
    <location>
        <begin position="532"/>
        <end position="551"/>
    </location>
</feature>
<dbReference type="GO" id="GO:0043952">
    <property type="term" value="P:protein transport by the Sec complex"/>
    <property type="evidence" value="ECO:0007669"/>
    <property type="project" value="UniProtKB-UniRule"/>
</dbReference>
<dbReference type="RefSeq" id="WP_131925616.1">
    <property type="nucleotide sequence ID" value="NZ_CAUSQV010000010.1"/>
</dbReference>
<keyword evidence="4 9" id="KW-0812">Transmembrane</keyword>
<accession>A0A4R2M8V8</accession>
<dbReference type="InterPro" id="IPR022646">
    <property type="entry name" value="SecD/SecF_CS"/>
</dbReference>
<evidence type="ECO:0000256" key="6">
    <source>
        <dbReference type="ARBA" id="ARBA00022989"/>
    </source>
</evidence>
<feature type="transmembrane region" description="Helical" evidence="9">
    <location>
        <begin position="504"/>
        <end position="525"/>
    </location>
</feature>
<feature type="transmembrane region" description="Helical" evidence="9">
    <location>
        <begin position="687"/>
        <end position="705"/>
    </location>
</feature>
<feature type="domain" description="Protein export membrane protein SecD/SecF C-terminal" evidence="11">
    <location>
        <begin position="808"/>
        <end position="988"/>
    </location>
</feature>
<keyword evidence="6 9" id="KW-1133">Transmembrane helix</keyword>
<feature type="transmembrane region" description="Helical" evidence="9">
    <location>
        <begin position="937"/>
        <end position="955"/>
    </location>
</feature>
<keyword evidence="8 9" id="KW-0472">Membrane</keyword>
<dbReference type="InterPro" id="IPR048631">
    <property type="entry name" value="SecD_1st"/>
</dbReference>
<evidence type="ECO:0000259" key="12">
    <source>
        <dbReference type="Pfam" id="PF21760"/>
    </source>
</evidence>
<evidence type="ECO:0000256" key="4">
    <source>
        <dbReference type="ARBA" id="ARBA00022692"/>
    </source>
</evidence>
<dbReference type="InterPro" id="IPR022813">
    <property type="entry name" value="SecD/SecF_arch_bac"/>
</dbReference>
<dbReference type="PANTHER" id="PTHR30081">
    <property type="entry name" value="PROTEIN-EXPORT MEMBRANE PROTEIN SEC"/>
    <property type="match status" value="1"/>
</dbReference>